<dbReference type="SMART" id="SM00220">
    <property type="entry name" value="S_TKc"/>
    <property type="match status" value="1"/>
</dbReference>
<dbReference type="EMBL" id="FZPH01000031">
    <property type="protein sequence ID" value="SNT66051.1"/>
    <property type="molecule type" value="Genomic_DNA"/>
</dbReference>
<dbReference type="CDD" id="cd14014">
    <property type="entry name" value="STKc_PknB_like"/>
    <property type="match status" value="1"/>
</dbReference>
<feature type="compositionally biased region" description="Low complexity" evidence="9">
    <location>
        <begin position="331"/>
        <end position="341"/>
    </location>
</feature>
<evidence type="ECO:0000256" key="2">
    <source>
        <dbReference type="ARBA" id="ARBA00022527"/>
    </source>
</evidence>
<dbReference type="InterPro" id="IPR011009">
    <property type="entry name" value="Kinase-like_dom_sf"/>
</dbReference>
<dbReference type="Pfam" id="PF00069">
    <property type="entry name" value="Pkinase"/>
    <property type="match status" value="1"/>
</dbReference>
<keyword evidence="4" id="KW-0547">Nucleotide-binding</keyword>
<keyword evidence="5 12" id="KW-0418">Kinase</keyword>
<evidence type="ECO:0000256" key="10">
    <source>
        <dbReference type="SAM" id="Phobius"/>
    </source>
</evidence>
<dbReference type="EC" id="2.7.11.1" evidence="1"/>
<keyword evidence="6" id="KW-0067">ATP-binding</keyword>
<keyword evidence="10" id="KW-1133">Transmembrane helix</keyword>
<dbReference type="Gene3D" id="3.30.200.20">
    <property type="entry name" value="Phosphorylase Kinase, domain 1"/>
    <property type="match status" value="1"/>
</dbReference>
<dbReference type="FunFam" id="3.30.200.20:FF:000035">
    <property type="entry name" value="Serine/threonine protein kinase Stk1"/>
    <property type="match status" value="1"/>
</dbReference>
<dbReference type="PROSITE" id="PS00108">
    <property type="entry name" value="PROTEIN_KINASE_ST"/>
    <property type="match status" value="1"/>
</dbReference>
<keyword evidence="10" id="KW-0472">Membrane</keyword>
<reference evidence="12 13" key="1">
    <citation type="submission" date="2017-06" db="EMBL/GenBank/DDBJ databases">
        <authorList>
            <person name="Kim H.J."/>
            <person name="Triplett B.A."/>
        </authorList>
    </citation>
    <scope>NUCLEOTIDE SEQUENCE [LARGE SCALE GENOMIC DNA]</scope>
    <source>
        <strain evidence="12 13">CGMCC 4.5593</strain>
    </source>
</reference>
<keyword evidence="2 12" id="KW-0723">Serine/threonine-protein kinase</keyword>
<dbReference type="GO" id="GO:0004674">
    <property type="term" value="F:protein serine/threonine kinase activity"/>
    <property type="evidence" value="ECO:0007669"/>
    <property type="project" value="UniProtKB-KW"/>
</dbReference>
<accession>A0A239PG54</accession>
<keyword evidence="10" id="KW-0812">Transmembrane</keyword>
<evidence type="ECO:0000256" key="4">
    <source>
        <dbReference type="ARBA" id="ARBA00022741"/>
    </source>
</evidence>
<evidence type="ECO:0000259" key="11">
    <source>
        <dbReference type="PROSITE" id="PS50011"/>
    </source>
</evidence>
<evidence type="ECO:0000256" key="9">
    <source>
        <dbReference type="SAM" id="MobiDB-lite"/>
    </source>
</evidence>
<feature type="region of interest" description="Disordered" evidence="9">
    <location>
        <begin position="272"/>
        <end position="350"/>
    </location>
</feature>
<sequence length="456" mass="47047">MISPGVMLGGRYRLDERIAGGGMGDVWRGTDEVLGRTVAVKILLPALLDEPGFAERFRGEARTMATINHPGVVDVYDYGSDQQIAFLVMEYVEGDALSRTLSRVGRLTPARTMALVAQAADALQAAHEKGIVHRDVKPGNLLVRPNGTLVLTDFGIARSAIVGQLTAAGSVLGTASYISPEQAAGAIATPSSDVYALGVVAYQCLSGRRPFEGDNPLEIAMKHVRETARPLPGDIPPAIRSIVDRAMAKDPTARWPTASAFSAVSRQAATTLAAPAQPHRPVTPAAPPTAGPISGAPASPALAPSGRATVPGPVKPTPPRGNPAPPPHRPSSPVVSSPAARGGYPSVPANRPPASAGYGYASVPSAAEPSSGGRRLLIVLAVILGALVLICAGVISYQLSQKNSTENNGAPPMAPAGKVTTPLHLPTGGTEAANAPYRLGERILHIGMTSEGMLTR</sequence>
<feature type="compositionally biased region" description="Pro residues" evidence="9">
    <location>
        <begin position="313"/>
        <end position="330"/>
    </location>
</feature>
<keyword evidence="3" id="KW-0808">Transferase</keyword>
<dbReference type="AlphaFoldDB" id="A0A239PG54"/>
<dbReference type="Gene3D" id="1.10.510.10">
    <property type="entry name" value="Transferase(Phosphotransferase) domain 1"/>
    <property type="match status" value="1"/>
</dbReference>
<dbReference type="OrthoDB" id="308915at2"/>
<keyword evidence="13" id="KW-1185">Reference proteome</keyword>
<dbReference type="SUPFAM" id="SSF56112">
    <property type="entry name" value="Protein kinase-like (PK-like)"/>
    <property type="match status" value="1"/>
</dbReference>
<dbReference type="PANTHER" id="PTHR43289">
    <property type="entry name" value="MITOGEN-ACTIVATED PROTEIN KINASE KINASE KINASE 20-RELATED"/>
    <property type="match status" value="1"/>
</dbReference>
<dbReference type="InterPro" id="IPR000719">
    <property type="entry name" value="Prot_kinase_dom"/>
</dbReference>
<dbReference type="InterPro" id="IPR008271">
    <property type="entry name" value="Ser/Thr_kinase_AS"/>
</dbReference>
<dbReference type="PROSITE" id="PS50011">
    <property type="entry name" value="PROTEIN_KINASE_DOM"/>
    <property type="match status" value="1"/>
</dbReference>
<dbReference type="PANTHER" id="PTHR43289:SF6">
    <property type="entry name" value="SERINE_THREONINE-PROTEIN KINASE NEKL-3"/>
    <property type="match status" value="1"/>
</dbReference>
<evidence type="ECO:0000256" key="3">
    <source>
        <dbReference type="ARBA" id="ARBA00022679"/>
    </source>
</evidence>
<gene>
    <name evidence="12" type="ORF">SAMN05421812_13139</name>
</gene>
<dbReference type="Proteomes" id="UP000198362">
    <property type="component" value="Unassembled WGS sequence"/>
</dbReference>
<feature type="domain" description="Protein kinase" evidence="11">
    <location>
        <begin position="12"/>
        <end position="272"/>
    </location>
</feature>
<dbReference type="FunFam" id="1.10.510.10:FF:000021">
    <property type="entry name" value="Serine/threonine protein kinase"/>
    <property type="match status" value="1"/>
</dbReference>
<comment type="catalytic activity">
    <reaction evidence="7">
        <text>L-threonyl-[protein] + ATP = O-phospho-L-threonyl-[protein] + ADP + H(+)</text>
        <dbReference type="Rhea" id="RHEA:46608"/>
        <dbReference type="Rhea" id="RHEA-COMP:11060"/>
        <dbReference type="Rhea" id="RHEA-COMP:11605"/>
        <dbReference type="ChEBI" id="CHEBI:15378"/>
        <dbReference type="ChEBI" id="CHEBI:30013"/>
        <dbReference type="ChEBI" id="CHEBI:30616"/>
        <dbReference type="ChEBI" id="CHEBI:61977"/>
        <dbReference type="ChEBI" id="CHEBI:456216"/>
        <dbReference type="EC" id="2.7.11.1"/>
    </reaction>
</comment>
<evidence type="ECO:0000313" key="13">
    <source>
        <dbReference type="Proteomes" id="UP000198362"/>
    </source>
</evidence>
<dbReference type="RefSeq" id="WP_089255707.1">
    <property type="nucleotide sequence ID" value="NZ_FZPH01000031.1"/>
</dbReference>
<proteinExistence type="predicted"/>
<evidence type="ECO:0000256" key="6">
    <source>
        <dbReference type="ARBA" id="ARBA00022840"/>
    </source>
</evidence>
<evidence type="ECO:0000256" key="8">
    <source>
        <dbReference type="ARBA" id="ARBA00048679"/>
    </source>
</evidence>
<name>A0A239PG54_9ACTN</name>
<comment type="catalytic activity">
    <reaction evidence="8">
        <text>L-seryl-[protein] + ATP = O-phospho-L-seryl-[protein] + ADP + H(+)</text>
        <dbReference type="Rhea" id="RHEA:17989"/>
        <dbReference type="Rhea" id="RHEA-COMP:9863"/>
        <dbReference type="Rhea" id="RHEA-COMP:11604"/>
        <dbReference type="ChEBI" id="CHEBI:15378"/>
        <dbReference type="ChEBI" id="CHEBI:29999"/>
        <dbReference type="ChEBI" id="CHEBI:30616"/>
        <dbReference type="ChEBI" id="CHEBI:83421"/>
        <dbReference type="ChEBI" id="CHEBI:456216"/>
        <dbReference type="EC" id="2.7.11.1"/>
    </reaction>
</comment>
<feature type="transmembrane region" description="Helical" evidence="10">
    <location>
        <begin position="376"/>
        <end position="397"/>
    </location>
</feature>
<feature type="compositionally biased region" description="Low complexity" evidence="9">
    <location>
        <begin position="291"/>
        <end position="306"/>
    </location>
</feature>
<organism evidence="12 13">
    <name type="scientific">Asanoa hainanensis</name>
    <dbReference type="NCBI Taxonomy" id="560556"/>
    <lineage>
        <taxon>Bacteria</taxon>
        <taxon>Bacillati</taxon>
        <taxon>Actinomycetota</taxon>
        <taxon>Actinomycetes</taxon>
        <taxon>Micromonosporales</taxon>
        <taxon>Micromonosporaceae</taxon>
        <taxon>Asanoa</taxon>
    </lineage>
</organism>
<dbReference type="GO" id="GO:0045717">
    <property type="term" value="P:negative regulation of fatty acid biosynthetic process"/>
    <property type="evidence" value="ECO:0007669"/>
    <property type="project" value="UniProtKB-ARBA"/>
</dbReference>
<evidence type="ECO:0000256" key="7">
    <source>
        <dbReference type="ARBA" id="ARBA00047899"/>
    </source>
</evidence>
<evidence type="ECO:0000256" key="5">
    <source>
        <dbReference type="ARBA" id="ARBA00022777"/>
    </source>
</evidence>
<protein>
    <recommendedName>
        <fullName evidence="1">non-specific serine/threonine protein kinase</fullName>
        <ecNumber evidence="1">2.7.11.1</ecNumber>
    </recommendedName>
</protein>
<evidence type="ECO:0000313" key="12">
    <source>
        <dbReference type="EMBL" id="SNT66051.1"/>
    </source>
</evidence>
<dbReference type="GO" id="GO:0005524">
    <property type="term" value="F:ATP binding"/>
    <property type="evidence" value="ECO:0007669"/>
    <property type="project" value="UniProtKB-KW"/>
</dbReference>
<evidence type="ECO:0000256" key="1">
    <source>
        <dbReference type="ARBA" id="ARBA00012513"/>
    </source>
</evidence>